<evidence type="ECO:0000256" key="1">
    <source>
        <dbReference type="ARBA" id="ARBA00022448"/>
    </source>
</evidence>
<dbReference type="SMART" id="SM00382">
    <property type="entry name" value="AAA"/>
    <property type="match status" value="1"/>
</dbReference>
<sequence length="236" mass="24586">MVLEVDRAVVAYDGRPVLDGVSLKVAPAEVVAILGANGSGKSTLVKAALGLVPLSAGEVRLFGTPLRRFREWRRLGYVPQRVGAGSGVPATVAEVVAEGRLARRGFLRVASAADRRAVAEALEAVGLAERAREPVAVLSGGQQQRVLIARALAGGPELLVLDEPTAGVDAASQEAFAGCLDRFVRDGGTVVFVAHELGPLRPLITRAVVVHHGEIVHDGDPPETDNDHVHPHAGAA</sequence>
<comment type="caution">
    <text evidence="6">The sequence shown here is derived from an EMBL/GenBank/DDBJ whole genome shotgun (WGS) entry which is preliminary data.</text>
</comment>
<gene>
    <name evidence="6" type="ORF">GCM10007977_103130</name>
</gene>
<keyword evidence="1" id="KW-0813">Transport</keyword>
<dbReference type="EMBL" id="BMPI01000098">
    <property type="protein sequence ID" value="GGM84879.1"/>
    <property type="molecule type" value="Genomic_DNA"/>
</dbReference>
<dbReference type="InterPro" id="IPR017871">
    <property type="entry name" value="ABC_transporter-like_CS"/>
</dbReference>
<organism evidence="6 7">
    <name type="scientific">Dactylosporangium sucinum</name>
    <dbReference type="NCBI Taxonomy" id="1424081"/>
    <lineage>
        <taxon>Bacteria</taxon>
        <taxon>Bacillati</taxon>
        <taxon>Actinomycetota</taxon>
        <taxon>Actinomycetes</taxon>
        <taxon>Micromonosporales</taxon>
        <taxon>Micromonosporaceae</taxon>
        <taxon>Dactylosporangium</taxon>
    </lineage>
</organism>
<dbReference type="InterPro" id="IPR050153">
    <property type="entry name" value="Metal_Ion_Import_ABC"/>
</dbReference>
<evidence type="ECO:0000256" key="2">
    <source>
        <dbReference type="ARBA" id="ARBA00022741"/>
    </source>
</evidence>
<dbReference type="InterPro" id="IPR003439">
    <property type="entry name" value="ABC_transporter-like_ATP-bd"/>
</dbReference>
<evidence type="ECO:0000313" key="7">
    <source>
        <dbReference type="Proteomes" id="UP000642070"/>
    </source>
</evidence>
<dbReference type="GO" id="GO:0005524">
    <property type="term" value="F:ATP binding"/>
    <property type="evidence" value="ECO:0007669"/>
    <property type="project" value="UniProtKB-KW"/>
</dbReference>
<proteinExistence type="predicted"/>
<dbReference type="AlphaFoldDB" id="A0A917X7D8"/>
<dbReference type="PROSITE" id="PS50893">
    <property type="entry name" value="ABC_TRANSPORTER_2"/>
    <property type="match status" value="1"/>
</dbReference>
<dbReference type="InterPro" id="IPR003593">
    <property type="entry name" value="AAA+_ATPase"/>
</dbReference>
<dbReference type="Gene3D" id="3.40.50.300">
    <property type="entry name" value="P-loop containing nucleotide triphosphate hydrolases"/>
    <property type="match status" value="1"/>
</dbReference>
<dbReference type="PANTHER" id="PTHR42734">
    <property type="entry name" value="METAL TRANSPORT SYSTEM ATP-BINDING PROTEIN TM_0124-RELATED"/>
    <property type="match status" value="1"/>
</dbReference>
<dbReference type="PROSITE" id="PS00211">
    <property type="entry name" value="ABC_TRANSPORTER_1"/>
    <property type="match status" value="1"/>
</dbReference>
<keyword evidence="2" id="KW-0547">Nucleotide-binding</keyword>
<name>A0A917X7D8_9ACTN</name>
<dbReference type="InterPro" id="IPR027417">
    <property type="entry name" value="P-loop_NTPase"/>
</dbReference>
<evidence type="ECO:0000259" key="5">
    <source>
        <dbReference type="PROSITE" id="PS50893"/>
    </source>
</evidence>
<keyword evidence="3" id="KW-0067">ATP-binding</keyword>
<dbReference type="GO" id="GO:0016887">
    <property type="term" value="F:ATP hydrolysis activity"/>
    <property type="evidence" value="ECO:0007669"/>
    <property type="project" value="InterPro"/>
</dbReference>
<feature type="region of interest" description="Disordered" evidence="4">
    <location>
        <begin position="216"/>
        <end position="236"/>
    </location>
</feature>
<keyword evidence="7" id="KW-1185">Reference proteome</keyword>
<evidence type="ECO:0000313" key="6">
    <source>
        <dbReference type="EMBL" id="GGM84879.1"/>
    </source>
</evidence>
<dbReference type="SUPFAM" id="SSF52540">
    <property type="entry name" value="P-loop containing nucleoside triphosphate hydrolases"/>
    <property type="match status" value="1"/>
</dbReference>
<reference evidence="6" key="2">
    <citation type="submission" date="2020-09" db="EMBL/GenBank/DDBJ databases">
        <authorList>
            <person name="Sun Q."/>
            <person name="Ohkuma M."/>
        </authorList>
    </citation>
    <scope>NUCLEOTIDE SEQUENCE</scope>
    <source>
        <strain evidence="6">JCM 19831</strain>
    </source>
</reference>
<evidence type="ECO:0000256" key="4">
    <source>
        <dbReference type="SAM" id="MobiDB-lite"/>
    </source>
</evidence>
<feature type="domain" description="ABC transporter" evidence="5">
    <location>
        <begin position="3"/>
        <end position="236"/>
    </location>
</feature>
<dbReference type="Proteomes" id="UP000642070">
    <property type="component" value="Unassembled WGS sequence"/>
</dbReference>
<accession>A0A917X7D8</accession>
<protein>
    <submittedName>
        <fullName evidence="6">ABC transporter</fullName>
    </submittedName>
</protein>
<dbReference type="Pfam" id="PF00005">
    <property type="entry name" value="ABC_tran"/>
    <property type="match status" value="1"/>
</dbReference>
<dbReference type="CDD" id="cd03235">
    <property type="entry name" value="ABC_Metallic_Cations"/>
    <property type="match status" value="1"/>
</dbReference>
<feature type="compositionally biased region" description="Basic and acidic residues" evidence="4">
    <location>
        <begin position="216"/>
        <end position="230"/>
    </location>
</feature>
<reference evidence="6" key="1">
    <citation type="journal article" date="2014" name="Int. J. Syst. Evol. Microbiol.">
        <title>Complete genome sequence of Corynebacterium casei LMG S-19264T (=DSM 44701T), isolated from a smear-ripened cheese.</title>
        <authorList>
            <consortium name="US DOE Joint Genome Institute (JGI-PGF)"/>
            <person name="Walter F."/>
            <person name="Albersmeier A."/>
            <person name="Kalinowski J."/>
            <person name="Ruckert C."/>
        </authorList>
    </citation>
    <scope>NUCLEOTIDE SEQUENCE</scope>
    <source>
        <strain evidence="6">JCM 19831</strain>
    </source>
</reference>
<evidence type="ECO:0000256" key="3">
    <source>
        <dbReference type="ARBA" id="ARBA00022840"/>
    </source>
</evidence>